<dbReference type="PANTHER" id="PTHR15104:SF0">
    <property type="entry name" value="DIHYDROPTERIDINE REDUCTASE"/>
    <property type="match status" value="1"/>
</dbReference>
<protein>
    <recommendedName>
        <fullName evidence="7">Dihydropteridine reductase</fullName>
    </recommendedName>
</protein>
<organism evidence="5 6">
    <name type="scientific">Cyclotella atomus</name>
    <dbReference type="NCBI Taxonomy" id="382360"/>
    <lineage>
        <taxon>Eukaryota</taxon>
        <taxon>Sar</taxon>
        <taxon>Stramenopiles</taxon>
        <taxon>Ochrophyta</taxon>
        <taxon>Bacillariophyta</taxon>
        <taxon>Coscinodiscophyceae</taxon>
        <taxon>Thalassiosirophycidae</taxon>
        <taxon>Stephanodiscales</taxon>
        <taxon>Stephanodiscaceae</taxon>
        <taxon>Cyclotella</taxon>
    </lineage>
</organism>
<sequence length="306" mass="33159">MKFFIANRTMMAIKSLPRLAAATSQIIPPLTSLPYQSHTSQTRTYYNGERTKKSIKNILVLGSHGILGKTIVNQFKGAHNVIGADVLSSDHPDAPESNYISLPQHGSIADLSLLLYRGVVHHLSDQNKLDAIIVAAGGWAGDVDSDNVKKGEDEDYIKEAAGVVEKMMRVNYYPVVAASLVGQRCMDANGLFVIIGASAALSPTPGMIGYGSSKAAAHHYLQTFGADNPISSVGFLPLMLDTPNNRAMMGDTDERYTKMVKPIYIANEIGEWIKNPELRPHSGSLVKVIAKERRDGSGGANFHLVR</sequence>
<dbReference type="SUPFAM" id="SSF51735">
    <property type="entry name" value="NAD(P)-binding Rossmann-fold domains"/>
    <property type="match status" value="1"/>
</dbReference>
<dbReference type="InterPro" id="IPR002347">
    <property type="entry name" value="SDR_fam"/>
</dbReference>
<evidence type="ECO:0000313" key="6">
    <source>
        <dbReference type="Proteomes" id="UP001530400"/>
    </source>
</evidence>
<evidence type="ECO:0000256" key="4">
    <source>
        <dbReference type="ARBA" id="ARBA00023002"/>
    </source>
</evidence>
<dbReference type="Pfam" id="PF00106">
    <property type="entry name" value="adh_short"/>
    <property type="match status" value="1"/>
</dbReference>
<accession>A0ABD3NW76</accession>
<evidence type="ECO:0000256" key="2">
    <source>
        <dbReference type="ARBA" id="ARBA00011738"/>
    </source>
</evidence>
<comment type="caution">
    <text evidence="5">The sequence shown here is derived from an EMBL/GenBank/DDBJ whole genome shotgun (WGS) entry which is preliminary data.</text>
</comment>
<name>A0ABD3NW76_9STRA</name>
<dbReference type="AlphaFoldDB" id="A0ABD3NW76"/>
<proteinExistence type="inferred from homology"/>
<dbReference type="InterPro" id="IPR036291">
    <property type="entry name" value="NAD(P)-bd_dom_sf"/>
</dbReference>
<evidence type="ECO:0000256" key="1">
    <source>
        <dbReference type="ARBA" id="ARBA00006484"/>
    </source>
</evidence>
<gene>
    <name evidence="5" type="ORF">ACHAWO_000147</name>
</gene>
<keyword evidence="3" id="KW-0521">NADP</keyword>
<comment type="subunit">
    <text evidence="2">Homodimer.</text>
</comment>
<comment type="similarity">
    <text evidence="1">Belongs to the short-chain dehydrogenases/reductases (SDR) family.</text>
</comment>
<dbReference type="GO" id="GO:0016491">
    <property type="term" value="F:oxidoreductase activity"/>
    <property type="evidence" value="ECO:0007669"/>
    <property type="project" value="UniProtKB-KW"/>
</dbReference>
<evidence type="ECO:0000256" key="3">
    <source>
        <dbReference type="ARBA" id="ARBA00022857"/>
    </source>
</evidence>
<dbReference type="Proteomes" id="UP001530400">
    <property type="component" value="Unassembled WGS sequence"/>
</dbReference>
<dbReference type="PANTHER" id="PTHR15104">
    <property type="entry name" value="DIHYDROPTERIDINE REDUCTASE"/>
    <property type="match status" value="1"/>
</dbReference>
<keyword evidence="4" id="KW-0560">Oxidoreductase</keyword>
<reference evidence="5 6" key="1">
    <citation type="submission" date="2024-10" db="EMBL/GenBank/DDBJ databases">
        <title>Updated reference genomes for cyclostephanoid diatoms.</title>
        <authorList>
            <person name="Roberts W.R."/>
            <person name="Alverson A.J."/>
        </authorList>
    </citation>
    <scope>NUCLEOTIDE SEQUENCE [LARGE SCALE GENOMIC DNA]</scope>
    <source>
        <strain evidence="5 6">AJA010-31</strain>
    </source>
</reference>
<evidence type="ECO:0000313" key="5">
    <source>
        <dbReference type="EMBL" id="KAL3780204.1"/>
    </source>
</evidence>
<evidence type="ECO:0008006" key="7">
    <source>
        <dbReference type="Google" id="ProtNLM"/>
    </source>
</evidence>
<dbReference type="EMBL" id="JALLPJ020000901">
    <property type="protein sequence ID" value="KAL3780204.1"/>
    <property type="molecule type" value="Genomic_DNA"/>
</dbReference>
<dbReference type="Gene3D" id="3.40.50.720">
    <property type="entry name" value="NAD(P)-binding Rossmann-like Domain"/>
    <property type="match status" value="1"/>
</dbReference>
<keyword evidence="6" id="KW-1185">Reference proteome</keyword>